<proteinExistence type="predicted"/>
<dbReference type="RefSeq" id="YP_009807835.1">
    <property type="nucleotide sequence ID" value="NC_048028.1"/>
</dbReference>
<accession>A0A346FD94</accession>
<organism evidence="1 2">
    <name type="scientific">Gordonia phage Ronaldo</name>
    <dbReference type="NCBI Taxonomy" id="2250397"/>
    <lineage>
        <taxon>Viruses</taxon>
        <taxon>Duplodnaviria</taxon>
        <taxon>Heunggongvirae</taxon>
        <taxon>Uroviricota</taxon>
        <taxon>Caudoviricetes</taxon>
        <taxon>Ronaldovirus</taxon>
        <taxon>Ronaldovirus ronaldo</taxon>
    </lineage>
</organism>
<protein>
    <submittedName>
        <fullName evidence="1">Uncharacterized protein</fullName>
    </submittedName>
</protein>
<name>A0A346FD94_9CAUD</name>
<dbReference type="Proteomes" id="UP000258385">
    <property type="component" value="Segment"/>
</dbReference>
<keyword evidence="2" id="KW-1185">Reference proteome</keyword>
<sequence>MDADWDDGPLCEFDDDHFDYHSKCECGHAAIDHEGCPCKCIIRYCFECECRQYRESGETRLNLHE</sequence>
<gene>
    <name evidence="1" type="primary">141</name>
    <name evidence="1" type="ORF">SEA_RONALDO_141</name>
</gene>
<dbReference type="EMBL" id="MH479925">
    <property type="protein sequence ID" value="AXN53708.1"/>
    <property type="molecule type" value="Genomic_DNA"/>
</dbReference>
<dbReference type="KEGG" id="vg:54998719"/>
<dbReference type="GeneID" id="54998719"/>
<evidence type="ECO:0000313" key="2">
    <source>
        <dbReference type="Proteomes" id="UP000258385"/>
    </source>
</evidence>
<reference evidence="1 2" key="1">
    <citation type="submission" date="2018-06" db="EMBL/GenBank/DDBJ databases">
        <authorList>
            <person name="DeCurzio J.M."/>
            <person name="Delesalle V.A."/>
            <person name="Garlena R.A."/>
            <person name="Russell D.A."/>
            <person name="Pope W.H."/>
            <person name="Jacobs-Sera D."/>
            <person name="Hatfull G.F."/>
        </authorList>
    </citation>
    <scope>NUCLEOTIDE SEQUENCE [LARGE SCALE GENOMIC DNA]</scope>
</reference>
<evidence type="ECO:0000313" key="1">
    <source>
        <dbReference type="EMBL" id="AXN53708.1"/>
    </source>
</evidence>